<evidence type="ECO:0000313" key="2">
    <source>
        <dbReference type="Proteomes" id="UP000285517"/>
    </source>
</evidence>
<reference evidence="1 2" key="1">
    <citation type="submission" date="2019-01" db="EMBL/GenBank/DDBJ databases">
        <title>Complete genome sequencing of Aequorivita sp. H23M31.</title>
        <authorList>
            <person name="Bae J.-W."/>
        </authorList>
    </citation>
    <scope>NUCLEOTIDE SEQUENCE [LARGE SCALE GENOMIC DNA]</scope>
    <source>
        <strain evidence="1 2">H23M31</strain>
    </source>
</reference>
<dbReference type="RefSeq" id="WP_128248878.1">
    <property type="nucleotide sequence ID" value="NZ_CP034951.1"/>
</dbReference>
<name>A0A410FZN1_9FLAO</name>
<evidence type="ECO:0000313" key="1">
    <source>
        <dbReference type="EMBL" id="QAA80478.1"/>
    </source>
</evidence>
<dbReference type="KEGG" id="aev:EI546_01480"/>
<dbReference type="Proteomes" id="UP000285517">
    <property type="component" value="Chromosome"/>
</dbReference>
<dbReference type="AlphaFoldDB" id="A0A410FZN1"/>
<protein>
    <submittedName>
        <fullName evidence="1">Uncharacterized protein</fullName>
    </submittedName>
</protein>
<dbReference type="EMBL" id="CP034951">
    <property type="protein sequence ID" value="QAA80478.1"/>
    <property type="molecule type" value="Genomic_DNA"/>
</dbReference>
<keyword evidence="2" id="KW-1185">Reference proteome</keyword>
<gene>
    <name evidence="1" type="ORF">EI546_01480</name>
</gene>
<organism evidence="1 2">
    <name type="scientific">Aequorivita ciconiae</name>
    <dbReference type="NCBI Taxonomy" id="2494375"/>
    <lineage>
        <taxon>Bacteria</taxon>
        <taxon>Pseudomonadati</taxon>
        <taxon>Bacteroidota</taxon>
        <taxon>Flavobacteriia</taxon>
        <taxon>Flavobacteriales</taxon>
        <taxon>Flavobacteriaceae</taxon>
        <taxon>Aequorivita</taxon>
    </lineage>
</organism>
<proteinExistence type="predicted"/>
<sequence length="130" mass="13507">MCELGASALLANQDFSDPSATFSLKKGAAVAGIALASLAGIPEASAQEYPSTPQIALEVDQTQAVLKAVFIAKPDYQFNTRPDSSSTGFSMHRYNPATLGFDQLAVVSRANPNGVITDIEFIGGASAQTP</sequence>
<accession>A0A410FZN1</accession>